<dbReference type="Gene3D" id="1.10.1610.10">
    <property type="match status" value="1"/>
</dbReference>
<comment type="function">
    <text evidence="1 11">Catalyzes the synthesis of alpha-ribazole-5'-phosphate from nicotinate mononucleotide (NAMN) and 5,6-dimethylbenzimidazole (DMB).</text>
</comment>
<evidence type="ECO:0000256" key="5">
    <source>
        <dbReference type="ARBA" id="ARBA00015486"/>
    </source>
</evidence>
<evidence type="ECO:0000256" key="1">
    <source>
        <dbReference type="ARBA" id="ARBA00002197"/>
    </source>
</evidence>
<dbReference type="InterPro" id="IPR017846">
    <property type="entry name" value="Nict_dMeBzImd_PRibTrfase_bact"/>
</dbReference>
<keyword evidence="8 11" id="KW-0808">Transferase</keyword>
<feature type="active site" description="Proton acceptor" evidence="11">
    <location>
        <position position="317"/>
    </location>
</feature>
<sequence>MKLFEETLREIYPGDKDAEKKAWDRLNGLTKPIGSLGELEDIAAKFAGITGKVFNEIEKKNIVIMCGDNGVVEEGVSSCPQDLTYIVTNNFTRGITGVNVLAKFYKSDITVVDVGVKKKIDNPKVIDKRVMEGTNNIVKGPAMTREQCIEAIEAGIDIVEKLVKSGYSILGTGEMGIGNTTTSAAIISAITGLSVEKTVGKGSALTAEAFENKKKVIQKALDVNKPNEEDIIDVISKVGGLDIAGLCGAFLGAARYKVPIVIDGIIASAAALCAYKLNKNVKDYMFPSHLSAEPGAIYVMKEIGLTPMLNLRMRLGEGSGCPLAFSIIESALYTINNMGTFDDANIVTDYLIDYEGNKVIN</sequence>
<dbReference type="GO" id="GO:0009236">
    <property type="term" value="P:cobalamin biosynthetic process"/>
    <property type="evidence" value="ECO:0007669"/>
    <property type="project" value="UniProtKB-UniRule"/>
</dbReference>
<dbReference type="InterPro" id="IPR003200">
    <property type="entry name" value="Nict_dMeBzImd_PRibTrfase"/>
</dbReference>
<name>A0A9J6P184_9CLOT</name>
<evidence type="ECO:0000313" key="12">
    <source>
        <dbReference type="EMBL" id="MCM1990490.1"/>
    </source>
</evidence>
<comment type="caution">
    <text evidence="12">The sequence shown here is derived from an EMBL/GenBank/DDBJ whole genome shotgun (WGS) entry which is preliminary data.</text>
</comment>
<dbReference type="Pfam" id="PF02277">
    <property type="entry name" value="DBI_PRT"/>
    <property type="match status" value="1"/>
</dbReference>
<dbReference type="InterPro" id="IPR023195">
    <property type="entry name" value="Nict_dMeBzImd_PRibTrfase_N"/>
</dbReference>
<comment type="catalytic activity">
    <reaction evidence="10 11">
        <text>5,6-dimethylbenzimidazole + nicotinate beta-D-ribonucleotide = alpha-ribazole 5'-phosphate + nicotinate + H(+)</text>
        <dbReference type="Rhea" id="RHEA:11196"/>
        <dbReference type="ChEBI" id="CHEBI:15378"/>
        <dbReference type="ChEBI" id="CHEBI:15890"/>
        <dbReference type="ChEBI" id="CHEBI:32544"/>
        <dbReference type="ChEBI" id="CHEBI:57502"/>
        <dbReference type="ChEBI" id="CHEBI:57918"/>
        <dbReference type="EC" id="2.4.2.21"/>
    </reaction>
</comment>
<dbReference type="EMBL" id="JAGSOJ010000002">
    <property type="protein sequence ID" value="MCM1990490.1"/>
    <property type="molecule type" value="Genomic_DNA"/>
</dbReference>
<dbReference type="HAMAP" id="MF_00230">
    <property type="entry name" value="CobT"/>
    <property type="match status" value="1"/>
</dbReference>
<evidence type="ECO:0000256" key="10">
    <source>
        <dbReference type="ARBA" id="ARBA00047340"/>
    </source>
</evidence>
<dbReference type="PANTHER" id="PTHR43463">
    <property type="entry name" value="NICOTINATE-NUCLEOTIDE--DIMETHYLBENZIMIDAZOLE PHOSPHORIBOSYLTRANSFERASE"/>
    <property type="match status" value="1"/>
</dbReference>
<dbReference type="NCBIfam" id="TIGR03160">
    <property type="entry name" value="cobT_DBIPRT"/>
    <property type="match status" value="1"/>
</dbReference>
<dbReference type="GO" id="GO:0008939">
    <property type="term" value="F:nicotinate-nucleotide-dimethylbenzimidazole phosphoribosyltransferase activity"/>
    <property type="evidence" value="ECO:0007669"/>
    <property type="project" value="UniProtKB-UniRule"/>
</dbReference>
<dbReference type="SUPFAM" id="SSF52733">
    <property type="entry name" value="Nicotinate mononucleotide:5,6-dimethylbenzimidazole phosphoribosyltransferase (CobT)"/>
    <property type="match status" value="1"/>
</dbReference>
<reference evidence="12" key="1">
    <citation type="journal article" date="2021" name="mSystems">
        <title>Bacteria and Archaea Synergistically Convert Glycine Betaine to Biogenic Methane in the Formosa Cold Seep of the South China Sea.</title>
        <authorList>
            <person name="Li L."/>
            <person name="Zhang W."/>
            <person name="Zhang S."/>
            <person name="Song L."/>
            <person name="Sun Q."/>
            <person name="Zhang H."/>
            <person name="Xiang H."/>
            <person name="Dong X."/>
        </authorList>
    </citation>
    <scope>NUCLEOTIDE SEQUENCE</scope>
    <source>
        <strain evidence="12">ZWT</strain>
    </source>
</reference>
<keyword evidence="7 11" id="KW-0328">Glycosyltransferase</keyword>
<gene>
    <name evidence="11 12" type="primary">cobT</name>
    <name evidence="12" type="ORF">KDK92_12230</name>
</gene>
<evidence type="ECO:0000256" key="11">
    <source>
        <dbReference type="HAMAP-Rule" id="MF_00230"/>
    </source>
</evidence>
<dbReference type="FunFam" id="3.40.50.10210:FF:000001">
    <property type="entry name" value="Nicotinate-nucleotide--dimethylbenzimidazole phosphoribosyltransferase"/>
    <property type="match status" value="1"/>
</dbReference>
<keyword evidence="13" id="KW-1185">Reference proteome</keyword>
<reference evidence="12" key="2">
    <citation type="submission" date="2021-04" db="EMBL/GenBank/DDBJ databases">
        <authorList>
            <person name="Dong X."/>
        </authorList>
    </citation>
    <scope>NUCLEOTIDE SEQUENCE</scope>
    <source>
        <strain evidence="12">ZWT</strain>
    </source>
</reference>
<evidence type="ECO:0000313" key="13">
    <source>
        <dbReference type="Proteomes" id="UP001056429"/>
    </source>
</evidence>
<dbReference type="AlphaFoldDB" id="A0A9J6P184"/>
<evidence type="ECO:0000256" key="2">
    <source>
        <dbReference type="ARBA" id="ARBA00005049"/>
    </source>
</evidence>
<dbReference type="EC" id="2.4.2.21" evidence="4 11"/>
<dbReference type="InterPro" id="IPR036087">
    <property type="entry name" value="Nict_dMeBzImd_PRibTrfase_sf"/>
</dbReference>
<dbReference type="Proteomes" id="UP001056429">
    <property type="component" value="Unassembled WGS sequence"/>
</dbReference>
<evidence type="ECO:0000256" key="3">
    <source>
        <dbReference type="ARBA" id="ARBA00007110"/>
    </source>
</evidence>
<dbReference type="PANTHER" id="PTHR43463:SF1">
    <property type="entry name" value="NICOTINATE-NUCLEOTIDE--DIMETHYLBENZIMIDAZOLE PHOSPHORIBOSYLTRANSFERASE"/>
    <property type="match status" value="1"/>
</dbReference>
<proteinExistence type="inferred from homology"/>
<organism evidence="12 13">
    <name type="scientific">Oceanirhabdus seepicola</name>
    <dbReference type="NCBI Taxonomy" id="2828781"/>
    <lineage>
        <taxon>Bacteria</taxon>
        <taxon>Bacillati</taxon>
        <taxon>Bacillota</taxon>
        <taxon>Clostridia</taxon>
        <taxon>Eubacteriales</taxon>
        <taxon>Clostridiaceae</taxon>
        <taxon>Oceanirhabdus</taxon>
    </lineage>
</organism>
<comment type="similarity">
    <text evidence="3 11">Belongs to the CobT family.</text>
</comment>
<evidence type="ECO:0000256" key="8">
    <source>
        <dbReference type="ARBA" id="ARBA00022679"/>
    </source>
</evidence>
<keyword evidence="6 11" id="KW-0169">Cobalamin biosynthesis</keyword>
<dbReference type="RefSeq" id="WP_250859522.1">
    <property type="nucleotide sequence ID" value="NZ_JAGSOJ010000002.1"/>
</dbReference>
<comment type="pathway">
    <text evidence="2 11">Nucleoside biosynthesis; alpha-ribazole biosynthesis; alpha-ribazole from 5,6-dimethylbenzimidazole: step 1/2.</text>
</comment>
<dbReference type="NCBIfam" id="NF000996">
    <property type="entry name" value="PRK00105.1"/>
    <property type="match status" value="1"/>
</dbReference>
<evidence type="ECO:0000256" key="7">
    <source>
        <dbReference type="ARBA" id="ARBA00022676"/>
    </source>
</evidence>
<evidence type="ECO:0000256" key="9">
    <source>
        <dbReference type="ARBA" id="ARBA00030686"/>
    </source>
</evidence>
<dbReference type="Gene3D" id="3.40.50.10210">
    <property type="match status" value="1"/>
</dbReference>
<dbReference type="CDD" id="cd02439">
    <property type="entry name" value="DMB-PRT_CobT"/>
    <property type="match status" value="1"/>
</dbReference>
<accession>A0A9J6P184</accession>
<evidence type="ECO:0000256" key="4">
    <source>
        <dbReference type="ARBA" id="ARBA00011991"/>
    </source>
</evidence>
<evidence type="ECO:0000256" key="6">
    <source>
        <dbReference type="ARBA" id="ARBA00022573"/>
    </source>
</evidence>
<protein>
    <recommendedName>
        <fullName evidence="5 11">Nicotinate-nucleotide--dimethylbenzimidazole phosphoribosyltransferase</fullName>
        <shortName evidence="11">NN:DBI PRT</shortName>
        <ecNumber evidence="4 11">2.4.2.21</ecNumber>
    </recommendedName>
    <alternativeName>
        <fullName evidence="9 11">N(1)-alpha-phosphoribosyltransferase</fullName>
    </alternativeName>
</protein>